<reference evidence="1 2" key="1">
    <citation type="submission" date="2016-12" db="EMBL/GenBank/DDBJ databases">
        <title>Genome sequencing of Methylocaldum marinum.</title>
        <authorList>
            <person name="Takeuchi M."/>
            <person name="Kamagata Y."/>
            <person name="Hiraoka S."/>
            <person name="Oshima K."/>
            <person name="Hattori M."/>
            <person name="Iwasaki W."/>
        </authorList>
    </citation>
    <scope>NUCLEOTIDE SEQUENCE [LARGE SCALE GENOMIC DNA]</scope>
    <source>
        <strain evidence="1 2">S8</strain>
    </source>
</reference>
<evidence type="ECO:0000313" key="2">
    <source>
        <dbReference type="Proteomes" id="UP000266313"/>
    </source>
</evidence>
<gene>
    <name evidence="1" type="ORF">sS8_4890</name>
</gene>
<proteinExistence type="predicted"/>
<dbReference type="AlphaFoldDB" id="A0A250KYQ7"/>
<dbReference type="OrthoDB" id="9807577at2"/>
<protein>
    <recommendedName>
        <fullName evidence="3">DUF1643 domain-containing protein</fullName>
    </recommendedName>
</protein>
<dbReference type="Proteomes" id="UP000266313">
    <property type="component" value="Chromosome"/>
</dbReference>
<evidence type="ECO:0008006" key="3">
    <source>
        <dbReference type="Google" id="ProtNLM"/>
    </source>
</evidence>
<dbReference type="RefSeq" id="WP_119631930.1">
    <property type="nucleotide sequence ID" value="NZ_AP017928.1"/>
</dbReference>
<organism evidence="1 2">
    <name type="scientific">Methylocaldum marinum</name>
    <dbReference type="NCBI Taxonomy" id="1432792"/>
    <lineage>
        <taxon>Bacteria</taxon>
        <taxon>Pseudomonadati</taxon>
        <taxon>Pseudomonadota</taxon>
        <taxon>Gammaproteobacteria</taxon>
        <taxon>Methylococcales</taxon>
        <taxon>Methylococcaceae</taxon>
        <taxon>Methylocaldum</taxon>
    </lineage>
</organism>
<accession>A0A250KYQ7</accession>
<dbReference type="EMBL" id="AP017928">
    <property type="protein sequence ID" value="BBA36813.1"/>
    <property type="molecule type" value="Genomic_DNA"/>
</dbReference>
<evidence type="ECO:0000313" key="1">
    <source>
        <dbReference type="EMBL" id="BBA36813.1"/>
    </source>
</evidence>
<name>A0A250KYQ7_9GAMM</name>
<dbReference type="Pfam" id="PF07799">
    <property type="entry name" value="DUF1643"/>
    <property type="match status" value="1"/>
</dbReference>
<dbReference type="InterPro" id="IPR012441">
    <property type="entry name" value="DUF1643"/>
</dbReference>
<keyword evidence="2" id="KW-1185">Reference proteome</keyword>
<dbReference type="KEGG" id="mmai:sS8_4890"/>
<sequence length="153" mass="16989">MEKSADLSGCGRYRYALRRRWSGGDQVLFVMLNPSTADAEKDDPTIRRCIAFAQEWDFGALAVGNLFAFRTPSPRGLRAAADPVGPHNDRELVRLQAESKLVVAAWGNYGGFLQRDAAVRALLSGLHILGLTKQDQPRHPLYVPAETQPRAWD</sequence>